<name>A3MT75_PYRCJ</name>
<dbReference type="SUPFAM" id="SSF101576">
    <property type="entry name" value="Supernatant protein factor (SPF), C-terminal domain"/>
    <property type="match status" value="1"/>
</dbReference>
<accession>A3MT75</accession>
<protein>
    <submittedName>
        <fullName evidence="1">Emp24/gp25L/p24</fullName>
    </submittedName>
</protein>
<dbReference type="InterPro" id="IPR036598">
    <property type="entry name" value="GOLD_dom_sf"/>
</dbReference>
<dbReference type="AlphaFoldDB" id="A3MT75"/>
<gene>
    <name evidence="1" type="ordered locus">Pcal_0408</name>
</gene>
<dbReference type="Proteomes" id="UP000001431">
    <property type="component" value="Chromosome"/>
</dbReference>
<reference evidence="1" key="1">
    <citation type="submission" date="2007-02" db="EMBL/GenBank/DDBJ databases">
        <title>Complete sequence of Pyrobaculum calidifontis JCM 11548.</title>
        <authorList>
            <consortium name="US DOE Joint Genome Institute"/>
            <person name="Copeland A."/>
            <person name="Lucas S."/>
            <person name="Lapidus A."/>
            <person name="Barry K."/>
            <person name="Glavina del Rio T."/>
            <person name="Dalin E."/>
            <person name="Tice H."/>
            <person name="Pitluck S."/>
            <person name="Chain P."/>
            <person name="Malfatti S."/>
            <person name="Shin M."/>
            <person name="Vergez L."/>
            <person name="Schmutz J."/>
            <person name="Larimer F."/>
            <person name="Land M."/>
            <person name="Hauser L."/>
            <person name="Kyrpides N."/>
            <person name="Mikhailova N."/>
            <person name="Cozen A.E."/>
            <person name="Fitz-Gibbon S.T."/>
            <person name="House C.H."/>
            <person name="Saltikov C."/>
            <person name="Lowe T.M."/>
            <person name="Richardson P."/>
        </authorList>
    </citation>
    <scope>NUCLEOTIDE SEQUENCE [LARGE SCALE GENOMIC DNA]</scope>
    <source>
        <strain evidence="1">JCM 11548</strain>
    </source>
</reference>
<proteinExistence type="predicted"/>
<dbReference type="EMBL" id="CP000561">
    <property type="protein sequence ID" value="ABO07842.1"/>
    <property type="molecule type" value="Genomic_DNA"/>
</dbReference>
<sequence>MAFSRLHPQRARLCGECKGLPTGALRLILLAEGGSRVIVDLSIRDEPLPRNNDVRVVLWSPSGNVIADVVARGHYLYEFYAYESGTYYLRLDNTRSVVTAKVVADKVRVEKSF</sequence>
<evidence type="ECO:0000313" key="2">
    <source>
        <dbReference type="Proteomes" id="UP000001431"/>
    </source>
</evidence>
<dbReference type="HOGENOM" id="CLU_2127924_0_0_2"/>
<organism evidence="1 2">
    <name type="scientific">Pyrobaculum calidifontis (strain DSM 21063 / JCM 11548 / VA1)</name>
    <dbReference type="NCBI Taxonomy" id="410359"/>
    <lineage>
        <taxon>Archaea</taxon>
        <taxon>Thermoproteota</taxon>
        <taxon>Thermoprotei</taxon>
        <taxon>Thermoproteales</taxon>
        <taxon>Thermoproteaceae</taxon>
        <taxon>Pyrobaculum</taxon>
    </lineage>
</organism>
<evidence type="ECO:0000313" key="1">
    <source>
        <dbReference type="EMBL" id="ABO07842.1"/>
    </source>
</evidence>
<dbReference type="KEGG" id="pcl:Pcal_0408"/>
<keyword evidence="2" id="KW-1185">Reference proteome</keyword>